<evidence type="ECO:0000313" key="2">
    <source>
        <dbReference type="Proteomes" id="UP000588098"/>
    </source>
</evidence>
<keyword evidence="2" id="KW-1185">Reference proteome</keyword>
<organism evidence="1 2">
    <name type="scientific">Streptomyces zagrosensis</name>
    <dbReference type="NCBI Taxonomy" id="1042984"/>
    <lineage>
        <taxon>Bacteria</taxon>
        <taxon>Bacillati</taxon>
        <taxon>Actinomycetota</taxon>
        <taxon>Actinomycetes</taxon>
        <taxon>Kitasatosporales</taxon>
        <taxon>Streptomycetaceae</taxon>
        <taxon>Streptomyces</taxon>
    </lineage>
</organism>
<dbReference type="EMBL" id="JACHJL010000019">
    <property type="protein sequence ID" value="MBB5938804.1"/>
    <property type="molecule type" value="Genomic_DNA"/>
</dbReference>
<comment type="caution">
    <text evidence="1">The sequence shown here is derived from an EMBL/GenBank/DDBJ whole genome shotgun (WGS) entry which is preliminary data.</text>
</comment>
<evidence type="ECO:0000313" key="1">
    <source>
        <dbReference type="EMBL" id="MBB5938804.1"/>
    </source>
</evidence>
<accession>A0A7W9V2F6</accession>
<gene>
    <name evidence="1" type="ORF">FHS42_005895</name>
</gene>
<name>A0A7W9V2F6_9ACTN</name>
<dbReference type="Proteomes" id="UP000588098">
    <property type="component" value="Unassembled WGS sequence"/>
</dbReference>
<dbReference type="RefSeq" id="WP_184576897.1">
    <property type="nucleotide sequence ID" value="NZ_JACHJL010000019.1"/>
</dbReference>
<sequence>MKRITNGEVGAVVTAWRSMISPLVGEYDEIARQIEKAGGFLYVLDSDQNRP</sequence>
<proteinExistence type="predicted"/>
<protein>
    <submittedName>
        <fullName evidence="1">Uncharacterized protein</fullName>
    </submittedName>
</protein>
<reference evidence="1 2" key="1">
    <citation type="submission" date="2020-08" db="EMBL/GenBank/DDBJ databases">
        <title>Genomic Encyclopedia of Type Strains, Phase III (KMG-III): the genomes of soil and plant-associated and newly described type strains.</title>
        <authorList>
            <person name="Whitman W."/>
        </authorList>
    </citation>
    <scope>NUCLEOTIDE SEQUENCE [LARGE SCALE GENOMIC DNA]</scope>
    <source>
        <strain evidence="1 2">CECT 8305</strain>
    </source>
</reference>
<dbReference type="AlphaFoldDB" id="A0A7W9V2F6"/>